<dbReference type="PRINTS" id="PR00032">
    <property type="entry name" value="HTHARAC"/>
</dbReference>
<dbReference type="SUPFAM" id="SSF46689">
    <property type="entry name" value="Homeodomain-like"/>
    <property type="match status" value="1"/>
</dbReference>
<proteinExistence type="predicted"/>
<dbReference type="GO" id="GO:0005829">
    <property type="term" value="C:cytosol"/>
    <property type="evidence" value="ECO:0007669"/>
    <property type="project" value="TreeGrafter"/>
</dbReference>
<organism evidence="5 6">
    <name type="scientific">Halioglobus maricola</name>
    <dbReference type="NCBI Taxonomy" id="2601894"/>
    <lineage>
        <taxon>Bacteria</taxon>
        <taxon>Pseudomonadati</taxon>
        <taxon>Pseudomonadota</taxon>
        <taxon>Gammaproteobacteria</taxon>
        <taxon>Cellvibrionales</taxon>
        <taxon>Halieaceae</taxon>
        <taxon>Halioglobus</taxon>
    </lineage>
</organism>
<dbReference type="GO" id="GO:0000976">
    <property type="term" value="F:transcription cis-regulatory region binding"/>
    <property type="evidence" value="ECO:0007669"/>
    <property type="project" value="TreeGrafter"/>
</dbReference>
<evidence type="ECO:0000313" key="6">
    <source>
        <dbReference type="Proteomes" id="UP000326287"/>
    </source>
</evidence>
<dbReference type="GO" id="GO:0003700">
    <property type="term" value="F:DNA-binding transcription factor activity"/>
    <property type="evidence" value="ECO:0007669"/>
    <property type="project" value="InterPro"/>
</dbReference>
<dbReference type="InterPro" id="IPR032687">
    <property type="entry name" value="AraC-type_N"/>
</dbReference>
<dbReference type="RefSeq" id="WP_153240548.1">
    <property type="nucleotide sequence ID" value="NZ_CP036422.1"/>
</dbReference>
<accession>A0A5P9NNN8</accession>
<feature type="domain" description="HTH araC/xylS-type" evidence="4">
    <location>
        <begin position="236"/>
        <end position="334"/>
    </location>
</feature>
<dbReference type="OrthoDB" id="6194859at2"/>
<keyword evidence="6" id="KW-1185">Reference proteome</keyword>
<dbReference type="Gene3D" id="1.10.10.60">
    <property type="entry name" value="Homeodomain-like"/>
    <property type="match status" value="1"/>
</dbReference>
<sequence>MVTTVSEKLHLPMVRLNLAKPFLDAALAAGADVEKELRVHCLTVDSFGDNEHFVTAPTMYDVVESLAELTCDPYCGVTLGEALDPLNWSPLAEAARNASSVGDLLLRFSIDAYKDANSVEFKLETRGVRSTFTENRLTDGGRIPRHNDGFGAAYVLSILRTALGSNWSGNEVLVQVCDPGIFPLSYADIKVATTDTNGFSVSFPSAWLLLEPQLRATGKAASPPVTRNSAPEDTLPTLRYILEQHIHEPGLDAEHVAHLCGISKRTLVRRLAELDTSLKQELDQLRRDQAQCMLANGSNSIAHIGDRLGYSDPTVFTRAFKRWTGVTPREFRDANQRDSTQR</sequence>
<reference evidence="5 6" key="1">
    <citation type="submission" date="2019-02" db="EMBL/GenBank/DDBJ databases">
        <authorList>
            <person name="Li S.-H."/>
        </authorList>
    </citation>
    <scope>NUCLEOTIDE SEQUENCE [LARGE SCALE GENOMIC DNA]</scope>
    <source>
        <strain evidence="5 6">IMCC14385</strain>
    </source>
</reference>
<gene>
    <name evidence="5" type="ORF">EY643_17975</name>
</gene>
<dbReference type="PANTHER" id="PTHR47894">
    <property type="entry name" value="HTH-TYPE TRANSCRIPTIONAL REGULATOR GADX"/>
    <property type="match status" value="1"/>
</dbReference>
<dbReference type="Pfam" id="PF12833">
    <property type="entry name" value="HTH_18"/>
    <property type="match status" value="1"/>
</dbReference>
<dbReference type="KEGG" id="halc:EY643_17975"/>
<dbReference type="Proteomes" id="UP000326287">
    <property type="component" value="Chromosome"/>
</dbReference>
<dbReference type="EMBL" id="CP036422">
    <property type="protein sequence ID" value="QFU77402.1"/>
    <property type="molecule type" value="Genomic_DNA"/>
</dbReference>
<dbReference type="PANTHER" id="PTHR47894:SF1">
    <property type="entry name" value="HTH-TYPE TRANSCRIPTIONAL REGULATOR VQSM"/>
    <property type="match status" value="1"/>
</dbReference>
<keyword evidence="1" id="KW-0805">Transcription regulation</keyword>
<evidence type="ECO:0000256" key="1">
    <source>
        <dbReference type="ARBA" id="ARBA00023015"/>
    </source>
</evidence>
<dbReference type="Pfam" id="PF12625">
    <property type="entry name" value="Arabinose_bd"/>
    <property type="match status" value="1"/>
</dbReference>
<dbReference type="InterPro" id="IPR020449">
    <property type="entry name" value="Tscrpt_reg_AraC-type_HTH"/>
</dbReference>
<name>A0A5P9NNN8_9GAMM</name>
<dbReference type="InterPro" id="IPR009057">
    <property type="entry name" value="Homeodomain-like_sf"/>
</dbReference>
<dbReference type="InterPro" id="IPR018060">
    <property type="entry name" value="HTH_AraC"/>
</dbReference>
<keyword evidence="3" id="KW-0804">Transcription</keyword>
<evidence type="ECO:0000256" key="2">
    <source>
        <dbReference type="ARBA" id="ARBA00023125"/>
    </source>
</evidence>
<protein>
    <submittedName>
        <fullName evidence="5">AraC family transcriptional regulator</fullName>
    </submittedName>
</protein>
<keyword evidence="2" id="KW-0238">DNA-binding</keyword>
<evidence type="ECO:0000256" key="3">
    <source>
        <dbReference type="ARBA" id="ARBA00023163"/>
    </source>
</evidence>
<dbReference type="AlphaFoldDB" id="A0A5P9NNN8"/>
<dbReference type="PROSITE" id="PS01124">
    <property type="entry name" value="HTH_ARAC_FAMILY_2"/>
    <property type="match status" value="1"/>
</dbReference>
<evidence type="ECO:0000313" key="5">
    <source>
        <dbReference type="EMBL" id="QFU77402.1"/>
    </source>
</evidence>
<dbReference type="SMART" id="SM00342">
    <property type="entry name" value="HTH_ARAC"/>
    <property type="match status" value="1"/>
</dbReference>
<evidence type="ECO:0000259" key="4">
    <source>
        <dbReference type="PROSITE" id="PS01124"/>
    </source>
</evidence>